<name>A0A494XMM0_9BURK</name>
<dbReference type="PANTHER" id="PTHR43333:SF1">
    <property type="entry name" value="D-ISOMER SPECIFIC 2-HYDROXYACID DEHYDROGENASE NAD-BINDING DOMAIN-CONTAINING PROTEIN"/>
    <property type="match status" value="1"/>
</dbReference>
<dbReference type="PROSITE" id="PS00671">
    <property type="entry name" value="D_2_HYDROXYACID_DH_3"/>
    <property type="match status" value="1"/>
</dbReference>
<dbReference type="CDD" id="cd12164">
    <property type="entry name" value="GDH_like_2"/>
    <property type="match status" value="1"/>
</dbReference>
<accession>A0A494XMM0</accession>
<evidence type="ECO:0000313" key="4">
    <source>
        <dbReference type="EMBL" id="RKP49324.1"/>
    </source>
</evidence>
<dbReference type="AlphaFoldDB" id="A0A494XMM0"/>
<dbReference type="InterPro" id="IPR036291">
    <property type="entry name" value="NAD(P)-bd_dom_sf"/>
</dbReference>
<dbReference type="InterPro" id="IPR006140">
    <property type="entry name" value="D-isomer_DH_NAD-bd"/>
</dbReference>
<dbReference type="Proteomes" id="UP000280434">
    <property type="component" value="Unassembled WGS sequence"/>
</dbReference>
<proteinExistence type="predicted"/>
<dbReference type="RefSeq" id="WP_121277712.1">
    <property type="nucleotide sequence ID" value="NZ_RBZV01000003.1"/>
</dbReference>
<keyword evidence="5" id="KW-1185">Reference proteome</keyword>
<gene>
    <name evidence="4" type="ORF">D7S89_11180</name>
</gene>
<keyword evidence="2" id="KW-0520">NAD</keyword>
<reference evidence="4 5" key="1">
    <citation type="submission" date="2018-10" db="EMBL/GenBank/DDBJ databases">
        <title>Paraburkholderia sp. 7MK8-2, isolated from soil.</title>
        <authorList>
            <person name="Gao Z.-H."/>
            <person name="Qiu L.-H."/>
        </authorList>
    </citation>
    <scope>NUCLEOTIDE SEQUENCE [LARGE SCALE GENOMIC DNA]</scope>
    <source>
        <strain evidence="4 5">7MK8-2</strain>
    </source>
</reference>
<evidence type="ECO:0000313" key="5">
    <source>
        <dbReference type="Proteomes" id="UP000280434"/>
    </source>
</evidence>
<keyword evidence="4" id="KW-0670">Pyruvate</keyword>
<evidence type="ECO:0000259" key="3">
    <source>
        <dbReference type="Pfam" id="PF02826"/>
    </source>
</evidence>
<dbReference type="PANTHER" id="PTHR43333">
    <property type="entry name" value="2-HACID_DH_C DOMAIN-CONTAINING PROTEIN"/>
    <property type="match status" value="1"/>
</dbReference>
<organism evidence="4 5">
    <name type="scientific">Trinickia fusca</name>
    <dbReference type="NCBI Taxonomy" id="2419777"/>
    <lineage>
        <taxon>Bacteria</taxon>
        <taxon>Pseudomonadati</taxon>
        <taxon>Pseudomonadota</taxon>
        <taxon>Betaproteobacteria</taxon>
        <taxon>Burkholderiales</taxon>
        <taxon>Burkholderiaceae</taxon>
        <taxon>Trinickia</taxon>
    </lineage>
</organism>
<dbReference type="SUPFAM" id="SSF51735">
    <property type="entry name" value="NAD(P)-binding Rossmann-fold domains"/>
    <property type="match status" value="1"/>
</dbReference>
<dbReference type="GO" id="GO:0016616">
    <property type="term" value="F:oxidoreductase activity, acting on the CH-OH group of donors, NAD or NADP as acceptor"/>
    <property type="evidence" value="ECO:0007669"/>
    <property type="project" value="UniProtKB-ARBA"/>
</dbReference>
<dbReference type="OrthoDB" id="9787219at2"/>
<keyword evidence="1" id="KW-0560">Oxidoreductase</keyword>
<dbReference type="EMBL" id="RBZV01000003">
    <property type="protein sequence ID" value="RKP49324.1"/>
    <property type="molecule type" value="Genomic_DNA"/>
</dbReference>
<evidence type="ECO:0000256" key="2">
    <source>
        <dbReference type="ARBA" id="ARBA00023027"/>
    </source>
</evidence>
<protein>
    <submittedName>
        <fullName evidence="4">Glyoxylate/hydroxypyruvate reductase A</fullName>
    </submittedName>
</protein>
<dbReference type="GO" id="GO:0051287">
    <property type="term" value="F:NAD binding"/>
    <property type="evidence" value="ECO:0007669"/>
    <property type="project" value="InterPro"/>
</dbReference>
<feature type="domain" description="D-isomer specific 2-hydroxyacid dehydrogenase NAD-binding" evidence="3">
    <location>
        <begin position="108"/>
        <end position="281"/>
    </location>
</feature>
<comment type="caution">
    <text evidence="4">The sequence shown here is derived from an EMBL/GenBank/DDBJ whole genome shotgun (WGS) entry which is preliminary data.</text>
</comment>
<dbReference type="SUPFAM" id="SSF52283">
    <property type="entry name" value="Formate/glycerate dehydrogenase catalytic domain-like"/>
    <property type="match status" value="1"/>
</dbReference>
<evidence type="ECO:0000256" key="1">
    <source>
        <dbReference type="ARBA" id="ARBA00023002"/>
    </source>
</evidence>
<dbReference type="Pfam" id="PF02826">
    <property type="entry name" value="2-Hacid_dh_C"/>
    <property type="match status" value="1"/>
</dbReference>
<sequence length="316" mass="34421">MKILVYLPSSDEAAAWLPSLARTLPHADIRLWQPGDTDSADYAIAWRPPREFFTPRAQLKAVFTLSAGVDALLALERHEPGTLPHGVPLVRLEDAGMATQMAEYVTHAVLRYLRRFDEYELAQRQAAPRWQPLEPHTRETFAVGVLGLGTLGAHVATTLAAFGFPVRGYSRGEKALDGVRTFAGPAHLDAFLDGLKVLVNLLPSTPSTDGILNRHTFAKLARGAYLVNVARGAHLVEDDLFDALANGQLAAATLDVCAEEPLSPGHRLWHTPRVTITPHISALTLREPSIAQIVAKIEALSRGAPIKGIVDYTRGY</sequence>
<dbReference type="Gene3D" id="3.40.50.720">
    <property type="entry name" value="NAD(P)-binding Rossmann-like Domain"/>
    <property type="match status" value="2"/>
</dbReference>
<dbReference type="InterPro" id="IPR029753">
    <property type="entry name" value="D-isomer_DH_CS"/>
</dbReference>